<evidence type="ECO:0000313" key="1">
    <source>
        <dbReference type="EMBL" id="RKO94500.1"/>
    </source>
</evidence>
<organism evidence="1 2">
    <name type="scientific">Blyttiomyces helicus</name>
    <dbReference type="NCBI Taxonomy" id="388810"/>
    <lineage>
        <taxon>Eukaryota</taxon>
        <taxon>Fungi</taxon>
        <taxon>Fungi incertae sedis</taxon>
        <taxon>Chytridiomycota</taxon>
        <taxon>Chytridiomycota incertae sedis</taxon>
        <taxon>Chytridiomycetes</taxon>
        <taxon>Chytridiomycetes incertae sedis</taxon>
        <taxon>Blyttiomyces</taxon>
    </lineage>
</organism>
<dbReference type="AlphaFoldDB" id="A0A4P9WT44"/>
<proteinExistence type="predicted"/>
<gene>
    <name evidence="1" type="ORF">BDK51DRAFT_31521</name>
</gene>
<keyword evidence="2" id="KW-1185">Reference proteome</keyword>
<sequence length="111" mass="12948">MIFATCFIVEKFSKQQNPEEGKRHSNITEIMVEKEKNGLTLGDLRNIALAQVPVDQFWVTFDDDDVKRCRFEQESLQVSSIYQGTLKKMKEYMQTLKKQEANGKRLKMIQG</sequence>
<evidence type="ECO:0000313" key="2">
    <source>
        <dbReference type="Proteomes" id="UP000269721"/>
    </source>
</evidence>
<protein>
    <submittedName>
        <fullName evidence="1">Uncharacterized protein</fullName>
    </submittedName>
</protein>
<accession>A0A4P9WT44</accession>
<name>A0A4P9WT44_9FUNG</name>
<reference evidence="2" key="1">
    <citation type="journal article" date="2018" name="Nat. Microbiol.">
        <title>Leveraging single-cell genomics to expand the fungal tree of life.</title>
        <authorList>
            <person name="Ahrendt S.R."/>
            <person name="Quandt C.A."/>
            <person name="Ciobanu D."/>
            <person name="Clum A."/>
            <person name="Salamov A."/>
            <person name="Andreopoulos B."/>
            <person name="Cheng J.F."/>
            <person name="Woyke T."/>
            <person name="Pelin A."/>
            <person name="Henrissat B."/>
            <person name="Reynolds N.K."/>
            <person name="Benny G.L."/>
            <person name="Smith M.E."/>
            <person name="James T.Y."/>
            <person name="Grigoriev I.V."/>
        </authorList>
    </citation>
    <scope>NUCLEOTIDE SEQUENCE [LARGE SCALE GENOMIC DNA]</scope>
</reference>
<dbReference type="Proteomes" id="UP000269721">
    <property type="component" value="Unassembled WGS sequence"/>
</dbReference>
<dbReference type="EMBL" id="KZ993879">
    <property type="protein sequence ID" value="RKO94500.1"/>
    <property type="molecule type" value="Genomic_DNA"/>
</dbReference>